<dbReference type="GO" id="GO:0006405">
    <property type="term" value="P:RNA export from nucleus"/>
    <property type="evidence" value="ECO:0007669"/>
    <property type="project" value="TreeGrafter"/>
</dbReference>
<dbReference type="AlphaFoldDB" id="A0A8T2AW64"/>
<evidence type="ECO:0000256" key="3">
    <source>
        <dbReference type="ARBA" id="ARBA00023242"/>
    </source>
</evidence>
<dbReference type="GO" id="GO:0006606">
    <property type="term" value="P:protein import into nucleus"/>
    <property type="evidence" value="ECO:0007669"/>
    <property type="project" value="TreeGrafter"/>
</dbReference>
<dbReference type="GO" id="GO:0000972">
    <property type="term" value="P:transcription-dependent tethering of RNA polymerase II gene DNA at nuclear periphery"/>
    <property type="evidence" value="ECO:0007669"/>
    <property type="project" value="TreeGrafter"/>
</dbReference>
<proteinExistence type="predicted"/>
<feature type="domain" description="Nucleoporin Nup133/Nup155-like N-terminal" evidence="4">
    <location>
        <begin position="182"/>
        <end position="285"/>
    </location>
</feature>
<dbReference type="GO" id="GO:0044611">
    <property type="term" value="C:nuclear pore inner ring"/>
    <property type="evidence" value="ECO:0007669"/>
    <property type="project" value="TreeGrafter"/>
</dbReference>
<keyword evidence="2" id="KW-0813">Transport</keyword>
<keyword evidence="6" id="KW-1185">Reference proteome</keyword>
<keyword evidence="3" id="KW-0539">Nucleus</keyword>
<evidence type="ECO:0000259" key="4">
    <source>
        <dbReference type="Pfam" id="PF08801"/>
    </source>
</evidence>
<dbReference type="EMBL" id="JAEFBK010000008">
    <property type="protein sequence ID" value="KAG7578076.1"/>
    <property type="molecule type" value="Genomic_DNA"/>
</dbReference>
<comment type="subcellular location">
    <subcellularLocation>
        <location evidence="1">Nucleus</location>
    </subcellularLocation>
</comment>
<dbReference type="InterPro" id="IPR004870">
    <property type="entry name" value="Nucleoporin_Nup155"/>
</dbReference>
<feature type="domain" description="Nucleoporin Nup133/Nup155-like N-terminal" evidence="4">
    <location>
        <begin position="9"/>
        <end position="133"/>
    </location>
</feature>
<evidence type="ECO:0000256" key="2">
    <source>
        <dbReference type="ARBA" id="ARBA00022448"/>
    </source>
</evidence>
<dbReference type="GO" id="GO:0017056">
    <property type="term" value="F:structural constituent of nuclear pore"/>
    <property type="evidence" value="ECO:0007669"/>
    <property type="project" value="InterPro"/>
</dbReference>
<dbReference type="InterPro" id="IPR014908">
    <property type="entry name" value="Nucleoporin_Nup133/Nup155_N"/>
</dbReference>
<dbReference type="Pfam" id="PF08801">
    <property type="entry name" value="Nucleoporin_N"/>
    <property type="match status" value="2"/>
</dbReference>
<name>A0A8T2AW64_9BRAS</name>
<dbReference type="PANTHER" id="PTHR10350:SF6">
    <property type="entry name" value="NUCLEAR PORE COMPLEX PROTEIN NUP155"/>
    <property type="match status" value="1"/>
</dbReference>
<dbReference type="Proteomes" id="UP000694240">
    <property type="component" value="Chromosome 8"/>
</dbReference>
<protein>
    <submittedName>
        <fullName evidence="5">Nucleoporin Nup133/Nup155-like N-terminal</fullName>
    </submittedName>
</protein>
<evidence type="ECO:0000313" key="5">
    <source>
        <dbReference type="EMBL" id="KAG7578076.1"/>
    </source>
</evidence>
<evidence type="ECO:0000313" key="6">
    <source>
        <dbReference type="Proteomes" id="UP000694240"/>
    </source>
</evidence>
<dbReference type="PANTHER" id="PTHR10350">
    <property type="entry name" value="NUCLEAR PORE COMPLEX PROTEIN NUP155"/>
    <property type="match status" value="1"/>
</dbReference>
<gene>
    <name evidence="5" type="ORF">ISN45_Aa03g022980</name>
</gene>
<reference evidence="5 6" key="1">
    <citation type="submission" date="2020-12" db="EMBL/GenBank/DDBJ databases">
        <title>Concerted genomic and epigenomic changes stabilize Arabidopsis allopolyploids.</title>
        <authorList>
            <person name="Chen Z."/>
        </authorList>
    </citation>
    <scope>NUCLEOTIDE SEQUENCE [LARGE SCALE GENOMIC DNA]</scope>
    <source>
        <strain evidence="5">Allo738</strain>
        <tissue evidence="5">Leaf</tissue>
    </source>
</reference>
<dbReference type="GO" id="GO:0036228">
    <property type="term" value="P:protein localization to nuclear inner membrane"/>
    <property type="evidence" value="ECO:0007669"/>
    <property type="project" value="TreeGrafter"/>
</dbReference>
<organism evidence="5 6">
    <name type="scientific">Arabidopsis thaliana x Arabidopsis arenosa</name>
    <dbReference type="NCBI Taxonomy" id="1240361"/>
    <lineage>
        <taxon>Eukaryota</taxon>
        <taxon>Viridiplantae</taxon>
        <taxon>Streptophyta</taxon>
        <taxon>Embryophyta</taxon>
        <taxon>Tracheophyta</taxon>
        <taxon>Spermatophyta</taxon>
        <taxon>Magnoliopsida</taxon>
        <taxon>eudicotyledons</taxon>
        <taxon>Gunneridae</taxon>
        <taxon>Pentapetalae</taxon>
        <taxon>rosids</taxon>
        <taxon>malvids</taxon>
        <taxon>Brassicales</taxon>
        <taxon>Brassicaceae</taxon>
        <taxon>Camelineae</taxon>
        <taxon>Arabidopsis</taxon>
    </lineage>
</organism>
<sequence>MDNSKGTVLQHGIFPEIRCAWELLEHSLLLWPCDGDGQPISALGLVKPRPDFVEGTAAGQYLLVLATPLELLLFGVSQDGEEDTLSHQISVEKLVDYSTTSSDGVTMTCIASTDKGRIFLAGHNGLIYELLYTIGSPCRLVCCTPPPPMPVLLPDGDEWDERLSRDPASVVDLLKELRNNYSLFNKHFSDRSRFWFRDFDPVVEMVVDNERKILHARTKEAALKAYFLGMNGESPIEKLGQVDNLLDHHSPDTAAAGASRTNKLSIVSISPLSSKLESNAHLVAVPEKLKGLSTKAEIAYCSTLGNCELEVSNCHNMSGDSTILSCTSRYVPSQFMRKRG</sequence>
<comment type="caution">
    <text evidence="5">The sequence shown here is derived from an EMBL/GenBank/DDBJ whole genome shotgun (WGS) entry which is preliminary data.</text>
</comment>
<evidence type="ECO:0000256" key="1">
    <source>
        <dbReference type="ARBA" id="ARBA00004123"/>
    </source>
</evidence>
<accession>A0A8T2AW64</accession>